<reference evidence="1" key="1">
    <citation type="submission" date="2022-06" db="EMBL/GenBank/DDBJ databases">
        <title>Phylogenomic reconstructions and comparative analyses of Kickxellomycotina fungi.</title>
        <authorList>
            <person name="Reynolds N.K."/>
            <person name="Stajich J.E."/>
            <person name="Barry K."/>
            <person name="Grigoriev I.V."/>
            <person name="Crous P."/>
            <person name="Smith M.E."/>
        </authorList>
    </citation>
    <scope>NUCLEOTIDE SEQUENCE</scope>
    <source>
        <strain evidence="1">RSA 2271</strain>
    </source>
</reference>
<evidence type="ECO:0000313" key="2">
    <source>
        <dbReference type="Proteomes" id="UP001145114"/>
    </source>
</evidence>
<sequence length="246" mass="26466">VANARLKKRGDWHTGTLHLTAYHLIFRSNSGEELWVGYPLMYAVELVKPQPVRSRKSRRSGAAIAAAGIGRGSGSPSATPATPDDDDASSVYSSSHDGASDSSVTTTTAATTNSAATIPGDHGVRNTTGVINIQCHDFLMISLVCPTVAETCDVFLTIQNLICVDSVERLYAFHYRPLELATGAASNGWDIYDPEKEFRRMGVGSAAGNDLGANWRFTDLNCNYQLSPTYPRILVVPARITDTTLA</sequence>
<keyword evidence="2" id="KW-1185">Reference proteome</keyword>
<name>A0ACC1H9E5_9FUNG</name>
<protein>
    <submittedName>
        <fullName evidence="1">Phosphatidylinositol-3-phosphatase ymr1</fullName>
    </submittedName>
</protein>
<feature type="non-terminal residue" evidence="1">
    <location>
        <position position="1"/>
    </location>
</feature>
<gene>
    <name evidence="1" type="primary">YMR1_2</name>
    <name evidence="1" type="ORF">EV182_005934</name>
</gene>
<comment type="caution">
    <text evidence="1">The sequence shown here is derived from an EMBL/GenBank/DDBJ whole genome shotgun (WGS) entry which is preliminary data.</text>
</comment>
<evidence type="ECO:0000313" key="1">
    <source>
        <dbReference type="EMBL" id="KAJ1673078.1"/>
    </source>
</evidence>
<feature type="non-terminal residue" evidence="1">
    <location>
        <position position="246"/>
    </location>
</feature>
<dbReference type="EMBL" id="JAMZIH010007422">
    <property type="protein sequence ID" value="KAJ1673078.1"/>
    <property type="molecule type" value="Genomic_DNA"/>
</dbReference>
<proteinExistence type="predicted"/>
<accession>A0ACC1H9E5</accession>
<organism evidence="1 2">
    <name type="scientific">Spiromyces aspiralis</name>
    <dbReference type="NCBI Taxonomy" id="68401"/>
    <lineage>
        <taxon>Eukaryota</taxon>
        <taxon>Fungi</taxon>
        <taxon>Fungi incertae sedis</taxon>
        <taxon>Zoopagomycota</taxon>
        <taxon>Kickxellomycotina</taxon>
        <taxon>Kickxellomycetes</taxon>
        <taxon>Kickxellales</taxon>
        <taxon>Kickxellaceae</taxon>
        <taxon>Spiromyces</taxon>
    </lineage>
</organism>
<dbReference type="Proteomes" id="UP001145114">
    <property type="component" value="Unassembled WGS sequence"/>
</dbReference>